<evidence type="ECO:0000313" key="3">
    <source>
        <dbReference type="EMBL" id="KAJ3569598.1"/>
    </source>
</evidence>
<sequence>MQSSTLLSLRETSLCYLFGSHDVLFSNISQGSLSCYAHNFRRDGRSCVLHATKFLSQCYPLAFGCYPGVKLLADFVVSVASEAIGLFALFPFHLILALIIATTEFKEKTSPVVVYFLLQTFVISSSTIHILYTTGLIVVVMLTVSAFDGDVWVRDIDSSPSPFPISIILDFLCPRQLKGWRGAQLTSDIPTASPRLVRSPSPPYHGDCRPIKPLESLQPGHMIPEGERTSRSSRTLSQDLIRIPNAAEQRASIAVSFELLGRFN</sequence>
<feature type="transmembrane region" description="Helical" evidence="2">
    <location>
        <begin position="75"/>
        <end position="100"/>
    </location>
</feature>
<comment type="caution">
    <text evidence="3">The sequence shown here is derived from an EMBL/GenBank/DDBJ whole genome shotgun (WGS) entry which is preliminary data.</text>
</comment>
<name>A0AAD5VV63_9AGAR</name>
<feature type="region of interest" description="Disordered" evidence="1">
    <location>
        <begin position="214"/>
        <end position="235"/>
    </location>
</feature>
<keyword evidence="2" id="KW-0472">Membrane</keyword>
<keyword evidence="2" id="KW-1133">Transmembrane helix</keyword>
<evidence type="ECO:0000256" key="2">
    <source>
        <dbReference type="SAM" id="Phobius"/>
    </source>
</evidence>
<keyword evidence="2" id="KW-0812">Transmembrane</keyword>
<evidence type="ECO:0000256" key="1">
    <source>
        <dbReference type="SAM" id="MobiDB-lite"/>
    </source>
</evidence>
<dbReference type="Proteomes" id="UP001213000">
    <property type="component" value="Unassembled WGS sequence"/>
</dbReference>
<accession>A0AAD5VV63</accession>
<evidence type="ECO:0000313" key="4">
    <source>
        <dbReference type="Proteomes" id="UP001213000"/>
    </source>
</evidence>
<proteinExistence type="predicted"/>
<gene>
    <name evidence="3" type="ORF">NP233_g4942</name>
</gene>
<dbReference type="AlphaFoldDB" id="A0AAD5VV63"/>
<feature type="transmembrane region" description="Helical" evidence="2">
    <location>
        <begin position="112"/>
        <end position="132"/>
    </location>
</feature>
<protein>
    <submittedName>
        <fullName evidence="3">Uncharacterized protein</fullName>
    </submittedName>
</protein>
<organism evidence="3 4">
    <name type="scientific">Leucocoprinus birnbaumii</name>
    <dbReference type="NCBI Taxonomy" id="56174"/>
    <lineage>
        <taxon>Eukaryota</taxon>
        <taxon>Fungi</taxon>
        <taxon>Dikarya</taxon>
        <taxon>Basidiomycota</taxon>
        <taxon>Agaricomycotina</taxon>
        <taxon>Agaricomycetes</taxon>
        <taxon>Agaricomycetidae</taxon>
        <taxon>Agaricales</taxon>
        <taxon>Agaricineae</taxon>
        <taxon>Agaricaceae</taxon>
        <taxon>Leucocoprinus</taxon>
    </lineage>
</organism>
<dbReference type="EMBL" id="JANIEX010000279">
    <property type="protein sequence ID" value="KAJ3569598.1"/>
    <property type="molecule type" value="Genomic_DNA"/>
</dbReference>
<keyword evidence="4" id="KW-1185">Reference proteome</keyword>
<reference evidence="3" key="1">
    <citation type="submission" date="2022-07" db="EMBL/GenBank/DDBJ databases">
        <title>Genome Sequence of Leucocoprinus birnbaumii.</title>
        <authorList>
            <person name="Buettner E."/>
        </authorList>
    </citation>
    <scope>NUCLEOTIDE SEQUENCE</scope>
    <source>
        <strain evidence="3">VT141</strain>
    </source>
</reference>